<organism evidence="1">
    <name type="scientific">mine drainage metagenome</name>
    <dbReference type="NCBI Taxonomy" id="410659"/>
    <lineage>
        <taxon>unclassified sequences</taxon>
        <taxon>metagenomes</taxon>
        <taxon>ecological metagenomes</taxon>
    </lineage>
</organism>
<comment type="caution">
    <text evidence="1">The sequence shown here is derived from an EMBL/GenBank/DDBJ whole genome shotgun (WGS) entry which is preliminary data.</text>
</comment>
<name>A0A1J5Q987_9ZZZZ</name>
<dbReference type="SUPFAM" id="SSF53850">
    <property type="entry name" value="Periplasmic binding protein-like II"/>
    <property type="match status" value="1"/>
</dbReference>
<accession>A0A1J5Q987</accession>
<dbReference type="AlphaFoldDB" id="A0A1J5Q987"/>
<evidence type="ECO:0000313" key="1">
    <source>
        <dbReference type="EMBL" id="OIQ76452.1"/>
    </source>
</evidence>
<dbReference type="EMBL" id="MLJW01001865">
    <property type="protein sequence ID" value="OIQ76452.1"/>
    <property type="molecule type" value="Genomic_DNA"/>
</dbReference>
<dbReference type="Gene3D" id="3.10.105.10">
    <property type="entry name" value="Dipeptide-binding Protein, Domain 3"/>
    <property type="match status" value="1"/>
</dbReference>
<gene>
    <name evidence="1" type="ORF">GALL_418700</name>
</gene>
<sequence length="102" mass="10697">MYWGPDYPDPSDYLVFNPGQPLGLRAGWAAGMDPAVTALATAATNASGDAARTVAYQAWQNGANASGPFIPVVQPGQYVLTTSAISTLDLNPVWTVDLAEIK</sequence>
<reference evidence="1" key="1">
    <citation type="submission" date="2016-10" db="EMBL/GenBank/DDBJ databases">
        <title>Sequence of Gallionella enrichment culture.</title>
        <authorList>
            <person name="Poehlein A."/>
            <person name="Muehling M."/>
            <person name="Daniel R."/>
        </authorList>
    </citation>
    <scope>NUCLEOTIDE SEQUENCE</scope>
</reference>
<proteinExistence type="predicted"/>
<protein>
    <submittedName>
        <fullName evidence="1">Uncharacterized protein</fullName>
    </submittedName>
</protein>